<evidence type="ECO:0000313" key="1">
    <source>
        <dbReference type="EMBL" id="CDW22237.1"/>
    </source>
</evidence>
<dbReference type="AlphaFoldDB" id="A0A0K2T9J1"/>
<organism evidence="1">
    <name type="scientific">Lepeophtheirus salmonis</name>
    <name type="common">Salmon louse</name>
    <name type="synonym">Caligus salmonis</name>
    <dbReference type="NCBI Taxonomy" id="72036"/>
    <lineage>
        <taxon>Eukaryota</taxon>
        <taxon>Metazoa</taxon>
        <taxon>Ecdysozoa</taxon>
        <taxon>Arthropoda</taxon>
        <taxon>Crustacea</taxon>
        <taxon>Multicrustacea</taxon>
        <taxon>Hexanauplia</taxon>
        <taxon>Copepoda</taxon>
        <taxon>Siphonostomatoida</taxon>
        <taxon>Caligidae</taxon>
        <taxon>Lepeophtheirus</taxon>
    </lineage>
</organism>
<accession>A0A0K2T9J1</accession>
<sequence>MLRLRKSAVCWTFPGMYFIVKSYLWSFSLNRCILNGKSTKECFPNKFSNGLWSVSISNLFPSTYSAK</sequence>
<protein>
    <submittedName>
        <fullName evidence="1">Uncharacterized protein</fullName>
    </submittedName>
</protein>
<dbReference type="EMBL" id="HACA01004876">
    <property type="protein sequence ID" value="CDW22237.1"/>
    <property type="molecule type" value="Transcribed_RNA"/>
</dbReference>
<reference evidence="1" key="1">
    <citation type="submission" date="2014-05" db="EMBL/GenBank/DDBJ databases">
        <authorList>
            <person name="Chronopoulou M."/>
        </authorList>
    </citation>
    <scope>NUCLEOTIDE SEQUENCE</scope>
    <source>
        <tissue evidence="1">Whole organism</tissue>
    </source>
</reference>
<proteinExistence type="predicted"/>
<name>A0A0K2T9J1_LEPSM</name>